<keyword evidence="13" id="KW-1185">Reference proteome</keyword>
<comment type="caution">
    <text evidence="12">The sequence shown here is derived from an EMBL/GenBank/DDBJ whole genome shotgun (WGS) entry which is preliminary data.</text>
</comment>
<comment type="subcellular location">
    <subcellularLocation>
        <location evidence="1">Membrane</location>
        <topology evidence="1">Single-pass type II membrane protein</topology>
    </subcellularLocation>
</comment>
<evidence type="ECO:0000256" key="8">
    <source>
        <dbReference type="ARBA" id="ARBA00023316"/>
    </source>
</evidence>
<evidence type="ECO:0000256" key="3">
    <source>
        <dbReference type="ARBA" id="ARBA00022692"/>
    </source>
</evidence>
<dbReference type="GO" id="GO:0005886">
    <property type="term" value="C:plasma membrane"/>
    <property type="evidence" value="ECO:0007669"/>
    <property type="project" value="TreeGrafter"/>
</dbReference>
<comment type="similarity">
    <text evidence="2">Belongs to the SKN1/KRE6 family.</text>
</comment>
<dbReference type="GO" id="GO:0015926">
    <property type="term" value="F:glucosidase activity"/>
    <property type="evidence" value="ECO:0007669"/>
    <property type="project" value="TreeGrafter"/>
</dbReference>
<feature type="compositionally biased region" description="Low complexity" evidence="9">
    <location>
        <begin position="67"/>
        <end position="82"/>
    </location>
</feature>
<feature type="compositionally biased region" description="Polar residues" evidence="9">
    <location>
        <begin position="1"/>
        <end position="13"/>
    </location>
</feature>
<evidence type="ECO:0000256" key="6">
    <source>
        <dbReference type="ARBA" id="ARBA00023136"/>
    </source>
</evidence>
<dbReference type="EMBL" id="JAEUBG010000263">
    <property type="protein sequence ID" value="KAH3688599.1"/>
    <property type="molecule type" value="Genomic_DNA"/>
</dbReference>
<feature type="compositionally biased region" description="Basic and acidic residues" evidence="9">
    <location>
        <begin position="14"/>
        <end position="23"/>
    </location>
</feature>
<name>A0A9P8QH27_WICPI</name>
<dbReference type="CDD" id="cd02180">
    <property type="entry name" value="GH16_fungal_KRE6_glucanase"/>
    <property type="match status" value="1"/>
</dbReference>
<evidence type="ECO:0000313" key="13">
    <source>
        <dbReference type="Proteomes" id="UP000774326"/>
    </source>
</evidence>
<dbReference type="InterPro" id="IPR000757">
    <property type="entry name" value="Beta-glucanase-like"/>
</dbReference>
<feature type="region of interest" description="Disordered" evidence="9">
    <location>
        <begin position="193"/>
        <end position="230"/>
    </location>
</feature>
<dbReference type="GO" id="GO:0031505">
    <property type="term" value="P:fungal-type cell wall organization"/>
    <property type="evidence" value="ECO:0007669"/>
    <property type="project" value="TreeGrafter"/>
</dbReference>
<dbReference type="PANTHER" id="PTHR31361">
    <property type="entry name" value="BETA-GLUCAN SYNTHESIS-ASSOCIATED PROTEIN KRE6-RELATED"/>
    <property type="match status" value="1"/>
</dbReference>
<dbReference type="InterPro" id="IPR005629">
    <property type="entry name" value="Skn1/Kre6/Sbg1"/>
</dbReference>
<proteinExistence type="inferred from homology"/>
<feature type="domain" description="GH16" evidence="11">
    <location>
        <begin position="356"/>
        <end position="734"/>
    </location>
</feature>
<dbReference type="InterPro" id="IPR013320">
    <property type="entry name" value="ConA-like_dom_sf"/>
</dbReference>
<dbReference type="Pfam" id="PF03935">
    <property type="entry name" value="SKN1_KRE6_Sbg1"/>
    <property type="match status" value="1"/>
</dbReference>
<evidence type="ECO:0000256" key="2">
    <source>
        <dbReference type="ARBA" id="ARBA00010962"/>
    </source>
</evidence>
<evidence type="ECO:0000256" key="1">
    <source>
        <dbReference type="ARBA" id="ARBA00004606"/>
    </source>
</evidence>
<keyword evidence="4" id="KW-0735">Signal-anchor</keyword>
<dbReference type="PANTHER" id="PTHR31361:SF1">
    <property type="entry name" value="BETA-GLUCAN SYNTHESIS-ASSOCIATED PROTEIN KRE6-RELATED"/>
    <property type="match status" value="1"/>
</dbReference>
<organism evidence="12 13">
    <name type="scientific">Wickerhamomyces pijperi</name>
    <name type="common">Yeast</name>
    <name type="synonym">Pichia pijperi</name>
    <dbReference type="NCBI Taxonomy" id="599730"/>
    <lineage>
        <taxon>Eukaryota</taxon>
        <taxon>Fungi</taxon>
        <taxon>Dikarya</taxon>
        <taxon>Ascomycota</taxon>
        <taxon>Saccharomycotina</taxon>
        <taxon>Saccharomycetes</taxon>
        <taxon>Phaffomycetales</taxon>
        <taxon>Wickerhamomycetaceae</taxon>
        <taxon>Wickerhamomyces</taxon>
    </lineage>
</organism>
<reference evidence="12" key="1">
    <citation type="journal article" date="2021" name="Open Biol.">
        <title>Shared evolutionary footprints suggest mitochondrial oxidative damage underlies multiple complex I losses in fungi.</title>
        <authorList>
            <person name="Schikora-Tamarit M.A."/>
            <person name="Marcet-Houben M."/>
            <person name="Nosek J."/>
            <person name="Gabaldon T."/>
        </authorList>
    </citation>
    <scope>NUCLEOTIDE SEQUENCE</scope>
    <source>
        <strain evidence="12">CBS2887</strain>
    </source>
</reference>
<dbReference type="Proteomes" id="UP000774326">
    <property type="component" value="Unassembled WGS sequence"/>
</dbReference>
<dbReference type="GO" id="GO:0005789">
    <property type="term" value="C:endoplasmic reticulum membrane"/>
    <property type="evidence" value="ECO:0007669"/>
    <property type="project" value="TreeGrafter"/>
</dbReference>
<protein>
    <recommendedName>
        <fullName evidence="11">GH16 domain-containing protein</fullName>
    </recommendedName>
</protein>
<keyword evidence="3 10" id="KW-0812">Transmembrane</keyword>
<dbReference type="Gene3D" id="2.60.120.200">
    <property type="match status" value="1"/>
</dbReference>
<dbReference type="PROSITE" id="PS51762">
    <property type="entry name" value="GH16_2"/>
    <property type="match status" value="1"/>
</dbReference>
<evidence type="ECO:0000259" key="11">
    <source>
        <dbReference type="PROSITE" id="PS51762"/>
    </source>
</evidence>
<feature type="transmembrane region" description="Helical" evidence="10">
    <location>
        <begin position="303"/>
        <end position="326"/>
    </location>
</feature>
<evidence type="ECO:0000313" key="12">
    <source>
        <dbReference type="EMBL" id="KAH3688599.1"/>
    </source>
</evidence>
<keyword evidence="6 10" id="KW-0472">Membrane</keyword>
<dbReference type="AlphaFoldDB" id="A0A9P8QH27"/>
<keyword evidence="5 10" id="KW-1133">Transmembrane helix</keyword>
<feature type="region of interest" description="Disordered" evidence="9">
    <location>
        <begin position="1"/>
        <end position="26"/>
    </location>
</feature>
<keyword evidence="7" id="KW-0325">Glycoprotein</keyword>
<evidence type="ECO:0000256" key="5">
    <source>
        <dbReference type="ARBA" id="ARBA00022989"/>
    </source>
</evidence>
<feature type="compositionally biased region" description="Low complexity" evidence="9">
    <location>
        <begin position="193"/>
        <end position="218"/>
    </location>
</feature>
<evidence type="ECO:0000256" key="4">
    <source>
        <dbReference type="ARBA" id="ARBA00022968"/>
    </source>
</evidence>
<evidence type="ECO:0000256" key="9">
    <source>
        <dbReference type="SAM" id="MobiDB-lite"/>
    </source>
</evidence>
<gene>
    <name evidence="12" type="ORF">WICPIJ_000409</name>
</gene>
<dbReference type="GO" id="GO:0006078">
    <property type="term" value="P:(1-&gt;6)-beta-D-glucan biosynthetic process"/>
    <property type="evidence" value="ECO:0007669"/>
    <property type="project" value="TreeGrafter"/>
</dbReference>
<accession>A0A9P8QH27</accession>
<evidence type="ECO:0000256" key="10">
    <source>
        <dbReference type="SAM" id="Phobius"/>
    </source>
</evidence>
<sequence>MQPSTKKNPASMNSEERPIERTKAGIVDEVDITDINNTSEVKDFDEEHKALPSVELTEGTHTVHPHSVTNSASSLNNSTCSSGPCSTEEKQTRTFSVILQVCNPWSEVNRVKKEKKAKTPQNKQPGSITALPLLEQKAVAEEILTNYAEHSEVYYHDQYADVLSDDDKSIYESSPHYEKKVDVSVTMDTVNSTTCSPAATSSPSFSSSSSSSLPPSDTVAAGAAESSNITQDSKRTIHIIDQRPWSGAHKLVSDAAKANEGAYKGAGYNETGFETSSLLEKGAYRVNSKKSIISRDGYKQSYAGTYFCGILVVIVLIIVILFPLLATVGHTFDNKHRESIEVHEKLSEYIYPTLKAIRTHLVDPDTPESAHHKEAKNGELWDLVFSDEFNAVGRTFYPNMDQFWEGANINYAATKDLEWYDPDAATTSEGTLKLQMDVFNNHDLFYRSAMLQSWNKMCVTEGIIEISAKMPGSSYSSGLWPGLWMLGNLARPGYMATTDGVWPYSYNECDAGATANQSSPDGLSYLPGQRLSKCTCVGEDHPNIGHGRGAPEIDILEGAHSKGSEGSYGIASQTLQIAPFDLWYMPDYEFVEVHNASSSHIGNYLGTPFQEMLSVMSRIRENWYQHVVTKQNTTKALDNETYFHTFSTEYQSFNKNPQDNYCRFKLGDDPTSTVYGTALHPNGNVGWRDVPKEPMSLILNLGISPAWSDIQWNDIIFPIVFEIDYVRIYQPKGKTKITCEPKDYPTQEYIRNHWNAYNNPNLTSWEGAGYTFPKNKLTGKC</sequence>
<reference evidence="12" key="2">
    <citation type="submission" date="2021-01" db="EMBL/GenBank/DDBJ databases">
        <authorList>
            <person name="Schikora-Tamarit M.A."/>
        </authorList>
    </citation>
    <scope>NUCLEOTIDE SEQUENCE</scope>
    <source>
        <strain evidence="12">CBS2887</strain>
    </source>
</reference>
<feature type="region of interest" description="Disordered" evidence="9">
    <location>
        <begin position="58"/>
        <end position="87"/>
    </location>
</feature>
<dbReference type="SUPFAM" id="SSF49899">
    <property type="entry name" value="Concanavalin A-like lectins/glucanases"/>
    <property type="match status" value="1"/>
</dbReference>
<keyword evidence="8" id="KW-0961">Cell wall biogenesis/degradation</keyword>
<evidence type="ECO:0000256" key="7">
    <source>
        <dbReference type="ARBA" id="ARBA00023180"/>
    </source>
</evidence>
<dbReference type="OrthoDB" id="412647at2759"/>